<gene>
    <name evidence="3" type="ORF">ENQ20_15460</name>
</gene>
<dbReference type="InterPro" id="IPR036291">
    <property type="entry name" value="NAD(P)-bd_dom_sf"/>
</dbReference>
<dbReference type="Pfam" id="PF13561">
    <property type="entry name" value="adh_short_C2"/>
    <property type="match status" value="1"/>
</dbReference>
<dbReference type="PRINTS" id="PR00080">
    <property type="entry name" value="SDRFAMILY"/>
</dbReference>
<dbReference type="GO" id="GO:0047936">
    <property type="term" value="F:glucose 1-dehydrogenase [NAD(P)+] activity"/>
    <property type="evidence" value="ECO:0007669"/>
    <property type="project" value="UniProtKB-EC"/>
</dbReference>
<dbReference type="PANTHER" id="PTHR43943">
    <property type="entry name" value="DEHYDROGENASE/REDUCTASE (SDR FAMILY) MEMBER 4"/>
    <property type="match status" value="1"/>
</dbReference>
<comment type="similarity">
    <text evidence="1">Belongs to the short-chain dehydrogenases/reductases (SDR) family.</text>
</comment>
<dbReference type="PROSITE" id="PS00061">
    <property type="entry name" value="ADH_SHORT"/>
    <property type="match status" value="1"/>
</dbReference>
<dbReference type="SUPFAM" id="SSF51735">
    <property type="entry name" value="NAD(P)-binding Rossmann-fold domains"/>
    <property type="match status" value="1"/>
</dbReference>
<organism evidence="3">
    <name type="scientific">Caldilinea aerophila</name>
    <dbReference type="NCBI Taxonomy" id="133453"/>
    <lineage>
        <taxon>Bacteria</taxon>
        <taxon>Bacillati</taxon>
        <taxon>Chloroflexota</taxon>
        <taxon>Caldilineae</taxon>
        <taxon>Caldilineales</taxon>
        <taxon>Caldilineaceae</taxon>
        <taxon>Caldilinea</taxon>
    </lineage>
</organism>
<dbReference type="EC" id="1.1.1.47" evidence="3"/>
<name>A0A7C1JRL9_9CHLR</name>
<evidence type="ECO:0000313" key="3">
    <source>
        <dbReference type="EMBL" id="HDX32865.1"/>
    </source>
</evidence>
<evidence type="ECO:0000256" key="2">
    <source>
        <dbReference type="ARBA" id="ARBA00023002"/>
    </source>
</evidence>
<dbReference type="FunFam" id="3.40.50.720:FF:000084">
    <property type="entry name" value="Short-chain dehydrogenase reductase"/>
    <property type="match status" value="1"/>
</dbReference>
<dbReference type="PRINTS" id="PR00081">
    <property type="entry name" value="GDHRDH"/>
</dbReference>
<dbReference type="InterPro" id="IPR002347">
    <property type="entry name" value="SDR_fam"/>
</dbReference>
<dbReference type="AlphaFoldDB" id="A0A7C1JRL9"/>
<accession>A0A7C1JRL9</accession>
<dbReference type="Gene3D" id="3.40.50.720">
    <property type="entry name" value="NAD(P)-binding Rossmann-like Domain"/>
    <property type="match status" value="1"/>
</dbReference>
<keyword evidence="2 3" id="KW-0560">Oxidoreductase</keyword>
<dbReference type="PANTHER" id="PTHR43943:SF2">
    <property type="entry name" value="DEHYDROGENASE_REDUCTASE 4"/>
    <property type="match status" value="1"/>
</dbReference>
<comment type="caution">
    <text evidence="3">The sequence shown here is derived from an EMBL/GenBank/DDBJ whole genome shotgun (WGS) entry which is preliminary data.</text>
</comment>
<proteinExistence type="inferred from homology"/>
<dbReference type="EMBL" id="DSMG01000163">
    <property type="protein sequence ID" value="HDX32865.1"/>
    <property type="molecule type" value="Genomic_DNA"/>
</dbReference>
<dbReference type="NCBIfam" id="NF005559">
    <property type="entry name" value="PRK07231.1"/>
    <property type="match status" value="1"/>
</dbReference>
<protein>
    <submittedName>
        <fullName evidence="3">Glucose 1-dehydrogenase</fullName>
        <ecNumber evidence="3">1.1.1.47</ecNumber>
    </submittedName>
</protein>
<sequence>MAATFNLSGKVAIVTGASRGIGEAIAAALAGAGASVVISSRKQEGLDAAAARLRAAGGEVTAIAAHTGDAGAVEALVKGTVERYGGVDILVNNAATNPHFGPVLTAEESQWDKTFDVNVKGYWRMVKACVPHMQARGGGKIINLASIAGKIPQPGMGVYCVTKAGVIMLTEVLAAELAPFNIQVNAIAPGFVKTKFSAALWSNPEINNAVLAGVPQRRMAEPEEIAGIALYLASPASSFTTGATFLIDGGQAIGHPLYAMMKGG</sequence>
<reference evidence="3" key="1">
    <citation type="journal article" date="2020" name="mSystems">
        <title>Genome- and Community-Level Interaction Insights into Carbon Utilization and Element Cycling Functions of Hydrothermarchaeota in Hydrothermal Sediment.</title>
        <authorList>
            <person name="Zhou Z."/>
            <person name="Liu Y."/>
            <person name="Xu W."/>
            <person name="Pan J."/>
            <person name="Luo Z.H."/>
            <person name="Li M."/>
        </authorList>
    </citation>
    <scope>NUCLEOTIDE SEQUENCE [LARGE SCALE GENOMIC DNA]</scope>
    <source>
        <strain evidence="3">SpSt-289</strain>
    </source>
</reference>
<dbReference type="InterPro" id="IPR020904">
    <property type="entry name" value="Sc_DH/Rdtase_CS"/>
</dbReference>
<evidence type="ECO:0000256" key="1">
    <source>
        <dbReference type="ARBA" id="ARBA00006484"/>
    </source>
</evidence>